<evidence type="ECO:0000256" key="5">
    <source>
        <dbReference type="ARBA" id="ARBA00022771"/>
    </source>
</evidence>
<dbReference type="Gene3D" id="1.10.10.60">
    <property type="entry name" value="Homeodomain-like"/>
    <property type="match status" value="1"/>
</dbReference>
<dbReference type="Pfam" id="PF04770">
    <property type="entry name" value="ZF-HD_dimer"/>
    <property type="match status" value="1"/>
</dbReference>
<keyword evidence="9" id="KW-0371">Homeobox</keyword>
<sequence>MRATIHCHRGQSWLAHDTRSYDLPSSLTSLPRRATNHPLPILRDDKESLMASAGLLLGLIPLNQAKRQAGGRYRECLKNHALGIGGHAVDGCGEFLAASEEGSLDALRCAACNCHRNFHRREAGGTGGGVVGYYHHQFSPFYRTAAPGYLHHQQPLAVAAPPPHPQRHHLALIPSTSRGDREAELGMEDPYSAAAMMGMGPSSAGSHGGGRKRFRTKFTQEQKDKMLAFAERVGWRIQKEDEAAVQQLCDETSIKRHVLKVWMHNNKHTLGKNKPT</sequence>
<keyword evidence="6" id="KW-0862">Zinc</keyword>
<comment type="subunit">
    <text evidence="3">Homo- and heterodimer with other ZFHD proteins.</text>
</comment>
<keyword evidence="15" id="KW-1185">Reference proteome</keyword>
<dbReference type="NCBIfam" id="TIGR01566">
    <property type="entry name" value="ZF_HD_prot_N"/>
    <property type="match status" value="1"/>
</dbReference>
<dbReference type="PANTHER" id="PTHR31948:SF140">
    <property type="entry name" value="ZINC-FINGER HOMEODOMAIN PROTEIN 2"/>
    <property type="match status" value="1"/>
</dbReference>
<keyword evidence="7" id="KW-0805">Transcription regulation</keyword>
<dbReference type="Proteomes" id="UP000734854">
    <property type="component" value="Unassembled WGS sequence"/>
</dbReference>
<evidence type="ECO:0000256" key="11">
    <source>
        <dbReference type="ARBA" id="ARBA00023242"/>
    </source>
</evidence>
<keyword evidence="5" id="KW-0863">Zinc-finger</keyword>
<dbReference type="InterPro" id="IPR009057">
    <property type="entry name" value="Homeodomain-like_sf"/>
</dbReference>
<dbReference type="PANTHER" id="PTHR31948">
    <property type="entry name" value="ZINC-FINGER HOMEODOMAIN PROTEIN 2"/>
    <property type="match status" value="1"/>
</dbReference>
<evidence type="ECO:0000313" key="14">
    <source>
        <dbReference type="EMBL" id="KAG6509059.1"/>
    </source>
</evidence>
<reference evidence="14 15" key="1">
    <citation type="submission" date="2020-08" db="EMBL/GenBank/DDBJ databases">
        <title>Plant Genome Project.</title>
        <authorList>
            <person name="Zhang R.-G."/>
        </authorList>
    </citation>
    <scope>NUCLEOTIDE SEQUENCE [LARGE SCALE GENOMIC DNA]</scope>
    <source>
        <tissue evidence="14">Rhizome</tissue>
    </source>
</reference>
<evidence type="ECO:0000256" key="12">
    <source>
        <dbReference type="SAM" id="MobiDB-lite"/>
    </source>
</evidence>
<dbReference type="SUPFAM" id="SSF46689">
    <property type="entry name" value="Homeodomain-like"/>
    <property type="match status" value="1"/>
</dbReference>
<evidence type="ECO:0000256" key="8">
    <source>
        <dbReference type="ARBA" id="ARBA00023125"/>
    </source>
</evidence>
<evidence type="ECO:0000256" key="10">
    <source>
        <dbReference type="ARBA" id="ARBA00023163"/>
    </source>
</evidence>
<dbReference type="InterPro" id="IPR006456">
    <property type="entry name" value="ZF_HD_homeobox_Cys/His_dimer"/>
</dbReference>
<dbReference type="GO" id="GO:0005634">
    <property type="term" value="C:nucleus"/>
    <property type="evidence" value="ECO:0007669"/>
    <property type="project" value="UniProtKB-SubCell"/>
</dbReference>
<dbReference type="GO" id="GO:0008270">
    <property type="term" value="F:zinc ion binding"/>
    <property type="evidence" value="ECO:0007669"/>
    <property type="project" value="UniProtKB-KW"/>
</dbReference>
<evidence type="ECO:0000256" key="4">
    <source>
        <dbReference type="ARBA" id="ARBA00022723"/>
    </source>
</evidence>
<dbReference type="FunFam" id="1.10.10.60:FF:000257">
    <property type="entry name" value="Zinc-finger homeodomain protein 2"/>
    <property type="match status" value="1"/>
</dbReference>
<dbReference type="EMBL" id="JACMSC010000009">
    <property type="protein sequence ID" value="KAG6509059.1"/>
    <property type="molecule type" value="Genomic_DNA"/>
</dbReference>
<feature type="region of interest" description="Disordered" evidence="12">
    <location>
        <begin position="159"/>
        <end position="182"/>
    </location>
</feature>
<evidence type="ECO:0000256" key="6">
    <source>
        <dbReference type="ARBA" id="ARBA00022833"/>
    </source>
</evidence>
<keyword evidence="10" id="KW-0804">Transcription</keyword>
<name>A0A8J5L2H3_ZINOF</name>
<comment type="function">
    <text evidence="1">Putative transcription factor.</text>
</comment>
<feature type="domain" description="ZF-HD dimerization-type" evidence="13">
    <location>
        <begin position="73"/>
        <end position="122"/>
    </location>
</feature>
<keyword evidence="4" id="KW-0479">Metal-binding</keyword>
<evidence type="ECO:0000256" key="7">
    <source>
        <dbReference type="ARBA" id="ARBA00023015"/>
    </source>
</evidence>
<dbReference type="AlphaFoldDB" id="A0A8J5L2H3"/>
<evidence type="ECO:0000256" key="1">
    <source>
        <dbReference type="ARBA" id="ARBA00004049"/>
    </source>
</evidence>
<dbReference type="GO" id="GO:0050793">
    <property type="term" value="P:regulation of developmental process"/>
    <property type="evidence" value="ECO:0007669"/>
    <property type="project" value="TreeGrafter"/>
</dbReference>
<dbReference type="GO" id="GO:0003700">
    <property type="term" value="F:DNA-binding transcription factor activity"/>
    <property type="evidence" value="ECO:0007669"/>
    <property type="project" value="TreeGrafter"/>
</dbReference>
<keyword evidence="8" id="KW-0238">DNA-binding</keyword>
<evidence type="ECO:0000259" key="13">
    <source>
        <dbReference type="PROSITE" id="PS51523"/>
    </source>
</evidence>
<evidence type="ECO:0000256" key="2">
    <source>
        <dbReference type="ARBA" id="ARBA00004123"/>
    </source>
</evidence>
<dbReference type="GO" id="GO:0000976">
    <property type="term" value="F:transcription cis-regulatory region binding"/>
    <property type="evidence" value="ECO:0007669"/>
    <property type="project" value="TreeGrafter"/>
</dbReference>
<dbReference type="NCBIfam" id="TIGR01565">
    <property type="entry name" value="homeo_ZF_HD"/>
    <property type="match status" value="1"/>
</dbReference>
<comment type="subcellular location">
    <subcellularLocation>
        <location evidence="2">Nucleus</location>
    </subcellularLocation>
</comment>
<evidence type="ECO:0000256" key="9">
    <source>
        <dbReference type="ARBA" id="ARBA00023155"/>
    </source>
</evidence>
<gene>
    <name evidence="14" type="ORF">ZIOFF_034450</name>
</gene>
<proteinExistence type="predicted"/>
<keyword evidence="11" id="KW-0539">Nucleus</keyword>
<organism evidence="14 15">
    <name type="scientific">Zingiber officinale</name>
    <name type="common">Ginger</name>
    <name type="synonym">Amomum zingiber</name>
    <dbReference type="NCBI Taxonomy" id="94328"/>
    <lineage>
        <taxon>Eukaryota</taxon>
        <taxon>Viridiplantae</taxon>
        <taxon>Streptophyta</taxon>
        <taxon>Embryophyta</taxon>
        <taxon>Tracheophyta</taxon>
        <taxon>Spermatophyta</taxon>
        <taxon>Magnoliopsida</taxon>
        <taxon>Liliopsida</taxon>
        <taxon>Zingiberales</taxon>
        <taxon>Zingiberaceae</taxon>
        <taxon>Zingiber</taxon>
    </lineage>
</organism>
<accession>A0A8J5L2H3</accession>
<evidence type="ECO:0000256" key="3">
    <source>
        <dbReference type="ARBA" id="ARBA00011416"/>
    </source>
</evidence>
<comment type="caution">
    <text evidence="14">The sequence shown here is derived from an EMBL/GenBank/DDBJ whole genome shotgun (WGS) entry which is preliminary data.</text>
</comment>
<dbReference type="InterPro" id="IPR006455">
    <property type="entry name" value="Homeodomain_ZF_HD"/>
</dbReference>
<evidence type="ECO:0000313" key="15">
    <source>
        <dbReference type="Proteomes" id="UP000734854"/>
    </source>
</evidence>
<protein>
    <recommendedName>
        <fullName evidence="13">ZF-HD dimerization-type domain-containing protein</fullName>
    </recommendedName>
</protein>
<dbReference type="PROSITE" id="PS51523">
    <property type="entry name" value="ZF_HD_DIMER"/>
    <property type="match status" value="1"/>
</dbReference>